<dbReference type="GO" id="GO:0031177">
    <property type="term" value="F:phosphopantetheine binding"/>
    <property type="evidence" value="ECO:0007669"/>
    <property type="project" value="TreeGrafter"/>
</dbReference>
<dbReference type="AlphaFoldDB" id="A0AAW9CUR1"/>
<dbReference type="GO" id="GO:0043041">
    <property type="term" value="P:amino acid activation for nonribosomal peptide biosynthetic process"/>
    <property type="evidence" value="ECO:0007669"/>
    <property type="project" value="TreeGrafter"/>
</dbReference>
<dbReference type="Proteomes" id="UP001272137">
    <property type="component" value="Unassembled WGS sequence"/>
</dbReference>
<dbReference type="Gene3D" id="3.30.559.30">
    <property type="entry name" value="Nonribosomal peptide synthetase, condensation domain"/>
    <property type="match status" value="1"/>
</dbReference>
<comment type="caution">
    <text evidence="3">The sequence shown here is derived from an EMBL/GenBank/DDBJ whole genome shotgun (WGS) entry which is preliminary data.</text>
</comment>
<proteinExistence type="predicted"/>
<dbReference type="PANTHER" id="PTHR45527:SF1">
    <property type="entry name" value="FATTY ACID SYNTHASE"/>
    <property type="match status" value="1"/>
</dbReference>
<dbReference type="PANTHER" id="PTHR45527">
    <property type="entry name" value="NONRIBOSOMAL PEPTIDE SYNTHETASE"/>
    <property type="match status" value="1"/>
</dbReference>
<organism evidence="3 4">
    <name type="scientific">Burkholderia thailandensis</name>
    <dbReference type="NCBI Taxonomy" id="57975"/>
    <lineage>
        <taxon>Bacteria</taxon>
        <taxon>Pseudomonadati</taxon>
        <taxon>Pseudomonadota</taxon>
        <taxon>Betaproteobacteria</taxon>
        <taxon>Burkholderiales</taxon>
        <taxon>Burkholderiaceae</taxon>
        <taxon>Burkholderia</taxon>
        <taxon>pseudomallei group</taxon>
    </lineage>
</organism>
<dbReference type="GO" id="GO:0044550">
    <property type="term" value="P:secondary metabolite biosynthetic process"/>
    <property type="evidence" value="ECO:0007669"/>
    <property type="project" value="TreeGrafter"/>
</dbReference>
<feature type="region of interest" description="Disordered" evidence="1">
    <location>
        <begin position="263"/>
        <end position="308"/>
    </location>
</feature>
<name>A0AAW9CUR1_BURTH</name>
<sequence length="308" mass="34224">METPDYVAQLDAWVAALADLDEVPAIRGDRSRPPVPSWRGGTERFEIPADCIEAAAAFSRTSNTTLFTTLFSVFALLQHRYTGDPRVVTLTPAANRPFQAAEDIAGYFVNLIALATSVRDDDSFGSLVERMRDTTARAFAHQGVPLDAIVERLRARGGPQHDQFAQTAFAFQNVRLPAVRTASGTATPFDLDSPFARFDLYLSIEGMSAGRSRSGNTTPICSTRRRCAGSASTTSRCCARRSRRRRRTRMRCRCCRTRSARSSWRTSTRPGPTSRTMRRSTSCSRRKRSARPTPPRRCSRSGRSAMRS</sequence>
<feature type="compositionally biased region" description="Low complexity" evidence="1">
    <location>
        <begin position="263"/>
        <end position="283"/>
    </location>
</feature>
<dbReference type="SUPFAM" id="SSF52777">
    <property type="entry name" value="CoA-dependent acyltransferases"/>
    <property type="match status" value="1"/>
</dbReference>
<dbReference type="GO" id="GO:0003824">
    <property type="term" value="F:catalytic activity"/>
    <property type="evidence" value="ECO:0007669"/>
    <property type="project" value="InterPro"/>
</dbReference>
<evidence type="ECO:0000313" key="3">
    <source>
        <dbReference type="EMBL" id="MDW9253917.1"/>
    </source>
</evidence>
<evidence type="ECO:0000259" key="2">
    <source>
        <dbReference type="Pfam" id="PF00668"/>
    </source>
</evidence>
<feature type="domain" description="Condensation" evidence="2">
    <location>
        <begin position="13"/>
        <end position="181"/>
    </location>
</feature>
<dbReference type="InterPro" id="IPR001242">
    <property type="entry name" value="Condensation_dom"/>
</dbReference>
<evidence type="ECO:0000256" key="1">
    <source>
        <dbReference type="SAM" id="MobiDB-lite"/>
    </source>
</evidence>
<dbReference type="EMBL" id="QXCT01000002">
    <property type="protein sequence ID" value="MDW9253917.1"/>
    <property type="molecule type" value="Genomic_DNA"/>
</dbReference>
<dbReference type="Pfam" id="PF00668">
    <property type="entry name" value="Condensation"/>
    <property type="match status" value="1"/>
</dbReference>
<dbReference type="GO" id="GO:0005737">
    <property type="term" value="C:cytoplasm"/>
    <property type="evidence" value="ECO:0007669"/>
    <property type="project" value="TreeGrafter"/>
</dbReference>
<evidence type="ECO:0000313" key="4">
    <source>
        <dbReference type="Proteomes" id="UP001272137"/>
    </source>
</evidence>
<protein>
    <submittedName>
        <fullName evidence="3">HxxPF-repeated domain protein</fullName>
    </submittedName>
</protein>
<gene>
    <name evidence="3" type="ORF">C7S16_0671</name>
</gene>
<accession>A0AAW9CUR1</accession>
<reference evidence="3" key="1">
    <citation type="submission" date="2018-08" db="EMBL/GenBank/DDBJ databases">
        <title>Identification of Burkholderia cepacia strains that express a Burkholderia pseudomallei-like capsular polysaccharide.</title>
        <authorList>
            <person name="Burtnick M.N."/>
            <person name="Vongsouvath M."/>
            <person name="Newton P."/>
            <person name="Wuthiekanun V."/>
            <person name="Limmathurotsakul D."/>
            <person name="Brett P.J."/>
            <person name="Chantratita N."/>
            <person name="Dance D.A."/>
        </authorList>
    </citation>
    <scope>NUCLEOTIDE SEQUENCE</scope>
    <source>
        <strain evidence="3">SBXCC001</strain>
    </source>
</reference>